<organism evidence="1 2">
    <name type="scientific">Megalurothrips usitatus</name>
    <name type="common">bean blossom thrips</name>
    <dbReference type="NCBI Taxonomy" id="439358"/>
    <lineage>
        <taxon>Eukaryota</taxon>
        <taxon>Metazoa</taxon>
        <taxon>Ecdysozoa</taxon>
        <taxon>Arthropoda</taxon>
        <taxon>Hexapoda</taxon>
        <taxon>Insecta</taxon>
        <taxon>Pterygota</taxon>
        <taxon>Neoptera</taxon>
        <taxon>Paraneoptera</taxon>
        <taxon>Thysanoptera</taxon>
        <taxon>Terebrantia</taxon>
        <taxon>Thripoidea</taxon>
        <taxon>Thripidae</taxon>
        <taxon>Megalurothrips</taxon>
    </lineage>
</organism>
<gene>
    <name evidence="1" type="ORF">ONE63_001021</name>
</gene>
<dbReference type="SUPFAM" id="SSF56672">
    <property type="entry name" value="DNA/RNA polymerases"/>
    <property type="match status" value="1"/>
</dbReference>
<dbReference type="AlphaFoldDB" id="A0AAV7XF03"/>
<name>A0AAV7XF03_9NEOP</name>
<dbReference type="InterPro" id="IPR023211">
    <property type="entry name" value="DNA_pol_palm_dom_sf"/>
</dbReference>
<dbReference type="PANTHER" id="PTHR33568">
    <property type="entry name" value="DNA POLYMERASE"/>
    <property type="match status" value="1"/>
</dbReference>
<evidence type="ECO:0000313" key="2">
    <source>
        <dbReference type="Proteomes" id="UP001075354"/>
    </source>
</evidence>
<sequence>MQYNPKTGEDGLLSGYIRCFVAIKIQASGWPADCESKEQKAKYVDVLKYDGITIDPTKVEKNPGLRTQGKLAANSYWGKLGEKTLRPKAELVYNYEDLIRLITDPAKKNTAVMPLGDDCLQVNWMPIEDTEESLPTSSLILAAFTTCFGRLHLYKFLDMVGERALYHDTDSVAYISRPGEPDVPLGSHLGELTDQIEEDYGPGSDITEFVAGGPKNYAFNVAVGGNPENINYCIKVRGIFINKSCDQLVTFENLKAMVLGDREKIQVPIPHQIARLPTWKVVTRASAKNWKAENTKRRRIGEARTVPHGFNAWGDEDEEDQDLLEAMDIFADS</sequence>
<evidence type="ECO:0008006" key="3">
    <source>
        <dbReference type="Google" id="ProtNLM"/>
    </source>
</evidence>
<protein>
    <recommendedName>
        <fullName evidence="3">DNA-directed DNA polymerase</fullName>
    </recommendedName>
</protein>
<dbReference type="PANTHER" id="PTHR33568:SF3">
    <property type="entry name" value="DNA-DIRECTED DNA POLYMERASE"/>
    <property type="match status" value="1"/>
</dbReference>
<accession>A0AAV7XF03</accession>
<dbReference type="EMBL" id="JAPTSV010000010">
    <property type="protein sequence ID" value="KAJ1523128.1"/>
    <property type="molecule type" value="Genomic_DNA"/>
</dbReference>
<proteinExistence type="predicted"/>
<dbReference type="Gene3D" id="3.90.1600.10">
    <property type="entry name" value="Palm domain of DNA polymerase"/>
    <property type="match status" value="1"/>
</dbReference>
<keyword evidence="2" id="KW-1185">Reference proteome</keyword>
<reference evidence="1" key="1">
    <citation type="submission" date="2022-12" db="EMBL/GenBank/DDBJ databases">
        <title>Chromosome-level genome assembly of the bean flower thrips Megalurothrips usitatus.</title>
        <authorList>
            <person name="Ma L."/>
            <person name="Liu Q."/>
            <person name="Li H."/>
            <person name="Cai W."/>
        </authorList>
    </citation>
    <scope>NUCLEOTIDE SEQUENCE</scope>
    <source>
        <strain evidence="1">Cailab_2022a</strain>
    </source>
</reference>
<evidence type="ECO:0000313" key="1">
    <source>
        <dbReference type="EMBL" id="KAJ1523128.1"/>
    </source>
</evidence>
<comment type="caution">
    <text evidence="1">The sequence shown here is derived from an EMBL/GenBank/DDBJ whole genome shotgun (WGS) entry which is preliminary data.</text>
</comment>
<dbReference type="Proteomes" id="UP001075354">
    <property type="component" value="Chromosome 10"/>
</dbReference>
<dbReference type="GO" id="GO:0071897">
    <property type="term" value="P:DNA biosynthetic process"/>
    <property type="evidence" value="ECO:0007669"/>
    <property type="project" value="UniProtKB-ARBA"/>
</dbReference>
<dbReference type="InterPro" id="IPR043502">
    <property type="entry name" value="DNA/RNA_pol_sf"/>
</dbReference>